<accession>A0A9C6DQ51</accession>
<dbReference type="GeneID" id="119643595"/>
<dbReference type="Proteomes" id="UP000092443">
    <property type="component" value="Unplaced"/>
</dbReference>
<protein>
    <submittedName>
        <fullName evidence="2">TBC1 domain family member 25-like</fullName>
    </submittedName>
</protein>
<dbReference type="RefSeq" id="XP_037898906.1">
    <property type="nucleotide sequence ID" value="XM_038042978.1"/>
</dbReference>
<dbReference type="KEGG" id="gfs:119643595"/>
<reference evidence="2" key="1">
    <citation type="submission" date="2025-08" db="UniProtKB">
        <authorList>
            <consortium name="RefSeq"/>
        </authorList>
    </citation>
    <scope>IDENTIFICATION</scope>
    <source>
        <tissue evidence="2">Whole body pupa</tissue>
    </source>
</reference>
<gene>
    <name evidence="2" type="primary">LOC119643595</name>
</gene>
<evidence type="ECO:0000313" key="1">
    <source>
        <dbReference type="Proteomes" id="UP000092443"/>
    </source>
</evidence>
<keyword evidence="1" id="KW-1185">Reference proteome</keyword>
<name>A0A9C6DQ51_9MUSC</name>
<evidence type="ECO:0000313" key="2">
    <source>
        <dbReference type="RefSeq" id="XP_037898906.1"/>
    </source>
</evidence>
<proteinExistence type="predicted"/>
<organism evidence="1 2">
    <name type="scientific">Glossina fuscipes</name>
    <dbReference type="NCBI Taxonomy" id="7396"/>
    <lineage>
        <taxon>Eukaryota</taxon>
        <taxon>Metazoa</taxon>
        <taxon>Ecdysozoa</taxon>
        <taxon>Arthropoda</taxon>
        <taxon>Hexapoda</taxon>
        <taxon>Insecta</taxon>
        <taxon>Pterygota</taxon>
        <taxon>Neoptera</taxon>
        <taxon>Endopterygota</taxon>
        <taxon>Diptera</taxon>
        <taxon>Brachycera</taxon>
        <taxon>Muscomorpha</taxon>
        <taxon>Hippoboscoidea</taxon>
        <taxon>Glossinidae</taxon>
        <taxon>Glossina</taxon>
    </lineage>
</organism>
<sequence length="95" mass="11044">MSNSVLPREAVHVKVKKCEINTPPEWRKFSVDPQIISLEVLYSLLAKAFDIKSDFSIKYKAYNPADINGALPYFANGYKATYERERMRFQLCDYT</sequence>
<dbReference type="AlphaFoldDB" id="A0A9C6DQ51"/>